<dbReference type="GO" id="GO:0003723">
    <property type="term" value="F:RNA binding"/>
    <property type="evidence" value="ECO:0007669"/>
    <property type="project" value="UniProtKB-KW"/>
</dbReference>
<feature type="non-terminal residue" evidence="3">
    <location>
        <position position="47"/>
    </location>
</feature>
<dbReference type="Gene3D" id="3.10.290.10">
    <property type="entry name" value="RNA-binding S4 domain"/>
    <property type="match status" value="1"/>
</dbReference>
<proteinExistence type="predicted"/>
<sequence length="47" mass="5254">MARALSKLGYCSRSQAGELIRAGRVKLNGVVRRDQETPTHSKDRIEV</sequence>
<evidence type="ECO:0000256" key="1">
    <source>
        <dbReference type="PROSITE-ProRule" id="PRU00182"/>
    </source>
</evidence>
<dbReference type="InterPro" id="IPR036986">
    <property type="entry name" value="S4_RNA-bd_sf"/>
</dbReference>
<keyword evidence="4" id="KW-1185">Reference proteome</keyword>
<dbReference type="EMBL" id="JACDQQ010002803">
    <property type="protein sequence ID" value="MBA0089035.1"/>
    <property type="molecule type" value="Genomic_DNA"/>
</dbReference>
<dbReference type="CDD" id="cd00165">
    <property type="entry name" value="S4"/>
    <property type="match status" value="1"/>
</dbReference>
<dbReference type="InterPro" id="IPR002942">
    <property type="entry name" value="S4_RNA-bd"/>
</dbReference>
<dbReference type="Proteomes" id="UP000567293">
    <property type="component" value="Unassembled WGS sequence"/>
</dbReference>
<dbReference type="AlphaFoldDB" id="A0A7V8NXM6"/>
<evidence type="ECO:0000313" key="3">
    <source>
        <dbReference type="EMBL" id="MBA0089035.1"/>
    </source>
</evidence>
<dbReference type="PROSITE" id="PS50889">
    <property type="entry name" value="S4"/>
    <property type="match status" value="1"/>
</dbReference>
<evidence type="ECO:0000313" key="4">
    <source>
        <dbReference type="Proteomes" id="UP000567293"/>
    </source>
</evidence>
<protein>
    <submittedName>
        <fullName evidence="3">Pseudouridine synthase</fullName>
    </submittedName>
</protein>
<gene>
    <name evidence="3" type="ORF">HRJ53_28935</name>
</gene>
<comment type="caution">
    <text evidence="3">The sequence shown here is derived from an EMBL/GenBank/DDBJ whole genome shotgun (WGS) entry which is preliminary data.</text>
</comment>
<name>A0A7V8NXM6_9BACT</name>
<dbReference type="SUPFAM" id="SSF55174">
    <property type="entry name" value="Alpha-L RNA-binding motif"/>
    <property type="match status" value="1"/>
</dbReference>
<organism evidence="3 4">
    <name type="scientific">Candidatus Acidiferrum panamense</name>
    <dbReference type="NCBI Taxonomy" id="2741543"/>
    <lineage>
        <taxon>Bacteria</taxon>
        <taxon>Pseudomonadati</taxon>
        <taxon>Acidobacteriota</taxon>
        <taxon>Terriglobia</taxon>
        <taxon>Candidatus Acidiferrales</taxon>
        <taxon>Candidatus Acidiferrum</taxon>
    </lineage>
</organism>
<evidence type="ECO:0000259" key="2">
    <source>
        <dbReference type="Pfam" id="PF01479"/>
    </source>
</evidence>
<accession>A0A7V8NXM6</accession>
<keyword evidence="1" id="KW-0694">RNA-binding</keyword>
<feature type="domain" description="RNA-binding S4" evidence="2">
    <location>
        <begin position="5"/>
        <end position="45"/>
    </location>
</feature>
<reference evidence="3" key="1">
    <citation type="submission" date="2020-06" db="EMBL/GenBank/DDBJ databases">
        <title>Legume-microbial interactions unlock mineral nutrients during tropical forest succession.</title>
        <authorList>
            <person name="Epihov D.Z."/>
        </authorList>
    </citation>
    <scope>NUCLEOTIDE SEQUENCE [LARGE SCALE GENOMIC DNA]</scope>
    <source>
        <strain evidence="3">Pan2503</strain>
    </source>
</reference>
<dbReference type="Pfam" id="PF01479">
    <property type="entry name" value="S4"/>
    <property type="match status" value="1"/>
</dbReference>